<feature type="region of interest" description="Disordered" evidence="1">
    <location>
        <begin position="1"/>
        <end position="22"/>
    </location>
</feature>
<sequence length="64" mass="7311">MMKLEKLTLPHRASRDTSKGARTLEEISPERFLCWEGLEARMESLRGRRRCRDARGGGALHTSV</sequence>
<evidence type="ECO:0000256" key="1">
    <source>
        <dbReference type="SAM" id="MobiDB-lite"/>
    </source>
</evidence>
<evidence type="ECO:0000313" key="3">
    <source>
        <dbReference type="Proteomes" id="UP000807115"/>
    </source>
</evidence>
<organism evidence="2 3">
    <name type="scientific">Sorghum bicolor</name>
    <name type="common">Sorghum</name>
    <name type="synonym">Sorghum vulgare</name>
    <dbReference type="NCBI Taxonomy" id="4558"/>
    <lineage>
        <taxon>Eukaryota</taxon>
        <taxon>Viridiplantae</taxon>
        <taxon>Streptophyta</taxon>
        <taxon>Embryophyta</taxon>
        <taxon>Tracheophyta</taxon>
        <taxon>Spermatophyta</taxon>
        <taxon>Magnoliopsida</taxon>
        <taxon>Liliopsida</taxon>
        <taxon>Poales</taxon>
        <taxon>Poaceae</taxon>
        <taxon>PACMAD clade</taxon>
        <taxon>Panicoideae</taxon>
        <taxon>Andropogonodae</taxon>
        <taxon>Andropogoneae</taxon>
        <taxon>Sorghinae</taxon>
        <taxon>Sorghum</taxon>
    </lineage>
</organism>
<name>A0A921RW56_SORBI</name>
<proteinExistence type="predicted"/>
<reference evidence="2" key="1">
    <citation type="journal article" date="2019" name="BMC Genomics">
        <title>A new reference genome for Sorghum bicolor reveals high levels of sequence similarity between sweet and grain genotypes: implications for the genetics of sugar metabolism.</title>
        <authorList>
            <person name="Cooper E.A."/>
            <person name="Brenton Z.W."/>
            <person name="Flinn B.S."/>
            <person name="Jenkins J."/>
            <person name="Shu S."/>
            <person name="Flowers D."/>
            <person name="Luo F."/>
            <person name="Wang Y."/>
            <person name="Xia P."/>
            <person name="Barry K."/>
            <person name="Daum C."/>
            <person name="Lipzen A."/>
            <person name="Yoshinaga Y."/>
            <person name="Schmutz J."/>
            <person name="Saski C."/>
            <person name="Vermerris W."/>
            <person name="Kresovich S."/>
        </authorList>
    </citation>
    <scope>NUCLEOTIDE SEQUENCE</scope>
</reference>
<accession>A0A921RW56</accession>
<dbReference type="Proteomes" id="UP000807115">
    <property type="component" value="Chromosome 1"/>
</dbReference>
<dbReference type="AlphaFoldDB" id="A0A921RW56"/>
<comment type="caution">
    <text evidence="2">The sequence shown here is derived from an EMBL/GenBank/DDBJ whole genome shotgun (WGS) entry which is preliminary data.</text>
</comment>
<gene>
    <name evidence="2" type="ORF">BDA96_01G021200</name>
</gene>
<protein>
    <submittedName>
        <fullName evidence="2">Uncharacterized protein</fullName>
    </submittedName>
</protein>
<reference evidence="2" key="2">
    <citation type="submission" date="2020-10" db="EMBL/GenBank/DDBJ databases">
        <authorList>
            <person name="Cooper E.A."/>
            <person name="Brenton Z.W."/>
            <person name="Flinn B.S."/>
            <person name="Jenkins J."/>
            <person name="Shu S."/>
            <person name="Flowers D."/>
            <person name="Luo F."/>
            <person name="Wang Y."/>
            <person name="Xia P."/>
            <person name="Barry K."/>
            <person name="Daum C."/>
            <person name="Lipzen A."/>
            <person name="Yoshinaga Y."/>
            <person name="Schmutz J."/>
            <person name="Saski C."/>
            <person name="Vermerris W."/>
            <person name="Kresovich S."/>
        </authorList>
    </citation>
    <scope>NUCLEOTIDE SEQUENCE</scope>
</reference>
<evidence type="ECO:0000313" key="2">
    <source>
        <dbReference type="EMBL" id="KAG0546756.1"/>
    </source>
</evidence>
<dbReference type="EMBL" id="CM027680">
    <property type="protein sequence ID" value="KAG0546756.1"/>
    <property type="molecule type" value="Genomic_DNA"/>
</dbReference>